<evidence type="ECO:0000313" key="12">
    <source>
        <dbReference type="Proteomes" id="UP000196475"/>
    </source>
</evidence>
<dbReference type="PANTHER" id="PTHR30413:SF8">
    <property type="entry name" value="TRANSPORT PERMEASE PROTEIN"/>
    <property type="match status" value="1"/>
</dbReference>
<dbReference type="Pfam" id="PF01061">
    <property type="entry name" value="ABC2_membrane"/>
    <property type="match status" value="1"/>
</dbReference>
<evidence type="ECO:0000313" key="11">
    <source>
        <dbReference type="EMBL" id="OUM88999.1"/>
    </source>
</evidence>
<dbReference type="InterPro" id="IPR000412">
    <property type="entry name" value="ABC_2_transport"/>
</dbReference>
<evidence type="ECO:0000256" key="1">
    <source>
        <dbReference type="ARBA" id="ARBA00004429"/>
    </source>
</evidence>
<dbReference type="GO" id="GO:0140359">
    <property type="term" value="F:ABC-type transporter activity"/>
    <property type="evidence" value="ECO:0007669"/>
    <property type="project" value="InterPro"/>
</dbReference>
<evidence type="ECO:0000256" key="3">
    <source>
        <dbReference type="ARBA" id="ARBA00022448"/>
    </source>
</evidence>
<feature type="transmembrane region" description="Helical" evidence="9">
    <location>
        <begin position="65"/>
        <end position="85"/>
    </location>
</feature>
<proteinExistence type="inferred from homology"/>
<dbReference type="AlphaFoldDB" id="A0A1Y3PX98"/>
<comment type="similarity">
    <text evidence="2 9">Belongs to the ABC-2 integral membrane protein family.</text>
</comment>
<dbReference type="InterPro" id="IPR013525">
    <property type="entry name" value="ABC2_TM"/>
</dbReference>
<evidence type="ECO:0000256" key="2">
    <source>
        <dbReference type="ARBA" id="ARBA00007783"/>
    </source>
</evidence>
<evidence type="ECO:0000256" key="5">
    <source>
        <dbReference type="ARBA" id="ARBA00022519"/>
    </source>
</evidence>
<feature type="transmembrane region" description="Helical" evidence="9">
    <location>
        <begin position="228"/>
        <end position="248"/>
    </location>
</feature>
<gene>
    <name evidence="11" type="ORF">BAA01_10305</name>
</gene>
<dbReference type="PRINTS" id="PR00164">
    <property type="entry name" value="ABC2TRNSPORT"/>
</dbReference>
<reference evidence="12" key="1">
    <citation type="submission" date="2016-06" db="EMBL/GenBank/DDBJ databases">
        <authorList>
            <person name="Nascimento L."/>
            <person name="Pereira R.V."/>
            <person name="Martins L.F."/>
            <person name="Quaggio R.B."/>
            <person name="Silva A.M."/>
            <person name="Setubal J.C."/>
        </authorList>
    </citation>
    <scope>NUCLEOTIDE SEQUENCE [LARGE SCALE GENOMIC DNA]</scope>
</reference>
<keyword evidence="5" id="KW-0997">Cell inner membrane</keyword>
<keyword evidence="4 9" id="KW-1003">Cell membrane</keyword>
<feature type="transmembrane region" description="Helical" evidence="9">
    <location>
        <begin position="30"/>
        <end position="53"/>
    </location>
</feature>
<comment type="caution">
    <text evidence="11">The sequence shown here is derived from an EMBL/GenBank/DDBJ whole genome shotgun (WGS) entry which is preliminary data.</text>
</comment>
<evidence type="ECO:0000259" key="10">
    <source>
        <dbReference type="PROSITE" id="PS51012"/>
    </source>
</evidence>
<evidence type="ECO:0000256" key="4">
    <source>
        <dbReference type="ARBA" id="ARBA00022475"/>
    </source>
</evidence>
<comment type="subcellular location">
    <subcellularLocation>
        <location evidence="1">Cell inner membrane</location>
        <topology evidence="1">Multi-pass membrane protein</topology>
    </subcellularLocation>
    <subcellularLocation>
        <location evidence="9">Cell membrane</location>
        <topology evidence="9">Multi-pass membrane protein</topology>
    </subcellularLocation>
</comment>
<evidence type="ECO:0000256" key="9">
    <source>
        <dbReference type="RuleBase" id="RU361157"/>
    </source>
</evidence>
<protein>
    <recommendedName>
        <fullName evidence="9">Transport permease protein</fullName>
    </recommendedName>
</protein>
<dbReference type="GO" id="GO:0043190">
    <property type="term" value="C:ATP-binding cassette (ABC) transporter complex"/>
    <property type="evidence" value="ECO:0007669"/>
    <property type="project" value="InterPro"/>
</dbReference>
<keyword evidence="3 9" id="KW-0813">Transport</keyword>
<dbReference type="InterPro" id="IPR047817">
    <property type="entry name" value="ABC2_TM_bact-type"/>
</dbReference>
<accession>A0A1Y3PX98</accession>
<feature type="transmembrane region" description="Helical" evidence="9">
    <location>
        <begin position="106"/>
        <end position="130"/>
    </location>
</feature>
<dbReference type="Proteomes" id="UP000196475">
    <property type="component" value="Unassembled WGS sequence"/>
</dbReference>
<dbReference type="PROSITE" id="PS51012">
    <property type="entry name" value="ABC_TM2"/>
    <property type="match status" value="1"/>
</dbReference>
<dbReference type="EMBL" id="LZRT01000054">
    <property type="protein sequence ID" value="OUM88999.1"/>
    <property type="molecule type" value="Genomic_DNA"/>
</dbReference>
<evidence type="ECO:0000256" key="7">
    <source>
        <dbReference type="ARBA" id="ARBA00022989"/>
    </source>
</evidence>
<evidence type="ECO:0000256" key="6">
    <source>
        <dbReference type="ARBA" id="ARBA00022692"/>
    </source>
</evidence>
<dbReference type="PANTHER" id="PTHR30413">
    <property type="entry name" value="INNER MEMBRANE TRANSPORT PERMEASE"/>
    <property type="match status" value="1"/>
</dbReference>
<name>A0A1Y3PX98_9BACI</name>
<evidence type="ECO:0000256" key="8">
    <source>
        <dbReference type="ARBA" id="ARBA00023136"/>
    </source>
</evidence>
<feature type="transmembrane region" description="Helical" evidence="9">
    <location>
        <begin position="173"/>
        <end position="194"/>
    </location>
</feature>
<feature type="domain" description="ABC transmembrane type-2" evidence="10">
    <location>
        <begin position="32"/>
        <end position="250"/>
    </location>
</feature>
<organism evidence="11 12">
    <name type="scientific">Bacillus thermozeamaize</name>
    <dbReference type="NCBI Taxonomy" id="230954"/>
    <lineage>
        <taxon>Bacteria</taxon>
        <taxon>Bacillati</taxon>
        <taxon>Bacillota</taxon>
        <taxon>Bacilli</taxon>
        <taxon>Bacillales</taxon>
        <taxon>Bacillaceae</taxon>
        <taxon>Bacillus</taxon>
    </lineage>
</organism>
<keyword evidence="8 9" id="KW-0472">Membrane</keyword>
<feature type="transmembrane region" description="Helical" evidence="9">
    <location>
        <begin position="136"/>
        <end position="161"/>
    </location>
</feature>
<keyword evidence="6 9" id="KW-0812">Transmembrane</keyword>
<dbReference type="GO" id="GO:0015920">
    <property type="term" value="P:lipopolysaccharide transport"/>
    <property type="evidence" value="ECO:0007669"/>
    <property type="project" value="TreeGrafter"/>
</dbReference>
<keyword evidence="7 9" id="KW-1133">Transmembrane helix</keyword>
<sequence length="258" mass="30775">MRQHFYNLIKYKDLFFELVRKDVSLKYRNSILGVFWSMLNPLLMMVVLSIVFMELFQVEIPNFPIYVLIGRILYQFFSESTNFAMDSIHINAQLIRKVYVPKYFFPLSRICSSFITTLIALIPLFIMMIATGMTFHWINLLFILPMIYLFFICSGIGLLLSSFNVFFKDVKHFYSVLLLIIMYMTPIFYPVSIIPDQYMILFLLNPLYPVVEIFRDVVMYKYMPDPTLHLLAVAYAIIYWITGLIVFYKCQDRFIYYL</sequence>